<dbReference type="AlphaFoldDB" id="A0A645E538"/>
<evidence type="ECO:0008006" key="2">
    <source>
        <dbReference type="Google" id="ProtNLM"/>
    </source>
</evidence>
<sequence>MNAPKGTPVVIANGYGFADALSISSVAALNGYPILMSNKINLPSDIKGAINDIQPSKVFLIGGEGSLSNSLIDELKNIVSSLDDSSIVRIGGNTRYETSLNICKYFDLDTTSAVIASGKGFPDALSGSALATKLNAPIILTDGSNIIEQKRYLDATNYSNLFLLGGKASVSEVAAKILNGQERFLFHVNKGYIKDGKRYVEGYFDKFISDLDEAREYERETGESVIEHDDEYGDFLTNDGFDAPISGNVTLEVSKDLKISGIIYTDEGLDMADFNGDFGFITSKDYNVWKIFDVNLQNGIVTEMNQQYRP</sequence>
<dbReference type="Pfam" id="PF04122">
    <property type="entry name" value="CW_binding_2"/>
    <property type="match status" value="2"/>
</dbReference>
<accession>A0A645E538</accession>
<dbReference type="PANTHER" id="PTHR30032:SF8">
    <property type="entry name" value="GERMINATION-SPECIFIC N-ACETYLMURAMOYL-L-ALANINE AMIDASE"/>
    <property type="match status" value="1"/>
</dbReference>
<gene>
    <name evidence="1" type="ORF">SDC9_143790</name>
</gene>
<dbReference type="PANTHER" id="PTHR30032">
    <property type="entry name" value="N-ACETYLMURAMOYL-L-ALANINE AMIDASE-RELATED"/>
    <property type="match status" value="1"/>
</dbReference>
<reference evidence="1" key="1">
    <citation type="submission" date="2019-08" db="EMBL/GenBank/DDBJ databases">
        <authorList>
            <person name="Kucharzyk K."/>
            <person name="Murdoch R.W."/>
            <person name="Higgins S."/>
            <person name="Loffler F."/>
        </authorList>
    </citation>
    <scope>NUCLEOTIDE SEQUENCE</scope>
</reference>
<proteinExistence type="predicted"/>
<dbReference type="Gene3D" id="3.40.50.12090">
    <property type="match status" value="2"/>
</dbReference>
<dbReference type="EMBL" id="VSSQ01042988">
    <property type="protein sequence ID" value="MPM96625.1"/>
    <property type="molecule type" value="Genomic_DNA"/>
</dbReference>
<comment type="caution">
    <text evidence="1">The sequence shown here is derived from an EMBL/GenBank/DDBJ whole genome shotgun (WGS) entry which is preliminary data.</text>
</comment>
<organism evidence="1">
    <name type="scientific">bioreactor metagenome</name>
    <dbReference type="NCBI Taxonomy" id="1076179"/>
    <lineage>
        <taxon>unclassified sequences</taxon>
        <taxon>metagenomes</taxon>
        <taxon>ecological metagenomes</taxon>
    </lineage>
</organism>
<evidence type="ECO:0000313" key="1">
    <source>
        <dbReference type="EMBL" id="MPM96625.1"/>
    </source>
</evidence>
<dbReference type="InterPro" id="IPR051922">
    <property type="entry name" value="Bact_Sporulation_Assoc"/>
</dbReference>
<protein>
    <recommendedName>
        <fullName evidence="2">N-acetylmuramoyl-L-alanine amidase LytC</fullName>
    </recommendedName>
</protein>
<dbReference type="InterPro" id="IPR007253">
    <property type="entry name" value="Cell_wall-bd_2"/>
</dbReference>
<name>A0A645E538_9ZZZZ</name>